<dbReference type="EMBL" id="CP122566">
    <property type="protein sequence ID" value="WGH94481.1"/>
    <property type="molecule type" value="Genomic_DNA"/>
</dbReference>
<dbReference type="PANTHER" id="PTHR21363">
    <property type="entry name" value="PREPHENATE DEHYDROGENASE"/>
    <property type="match status" value="1"/>
</dbReference>
<evidence type="ECO:0000313" key="5">
    <source>
        <dbReference type="Proteomes" id="UP001224674"/>
    </source>
</evidence>
<dbReference type="Pfam" id="PF02153">
    <property type="entry name" value="PDH_N"/>
    <property type="match status" value="1"/>
</dbReference>
<dbReference type="InterPro" id="IPR036291">
    <property type="entry name" value="NAD(P)-bd_dom_sf"/>
</dbReference>
<evidence type="ECO:0000256" key="1">
    <source>
        <dbReference type="ARBA" id="ARBA00007964"/>
    </source>
</evidence>
<dbReference type="GO" id="GO:0008977">
    <property type="term" value="F:prephenate dehydrogenase (NAD+) activity"/>
    <property type="evidence" value="ECO:0007669"/>
    <property type="project" value="UniProtKB-EC"/>
</dbReference>
<proteinExistence type="inferred from homology"/>
<dbReference type="GO" id="GO:0070403">
    <property type="term" value="F:NAD+ binding"/>
    <property type="evidence" value="ECO:0007669"/>
    <property type="project" value="InterPro"/>
</dbReference>
<gene>
    <name evidence="4" type="ORF">QDX21_04185</name>
</gene>
<dbReference type="AlphaFoldDB" id="A0AAJ6AQH2"/>
<dbReference type="InterPro" id="IPR050812">
    <property type="entry name" value="Preph/Arog_dehydrog"/>
</dbReference>
<reference evidence="4 5" key="1">
    <citation type="submission" date="2023-03" db="EMBL/GenBank/DDBJ databases">
        <title>Complete genome sequences of several Auritidibacter ignavus strains isolated from ear infections.</title>
        <authorList>
            <person name="Baehr T."/>
            <person name="Baumhoegger A.M."/>
        </authorList>
    </citation>
    <scope>NUCLEOTIDE SEQUENCE [LARGE SCALE GENOMIC DNA]</scope>
    <source>
        <strain evidence="4 5">BABAE-6</strain>
    </source>
</reference>
<dbReference type="EC" id="1.3.1.12" evidence="4"/>
<dbReference type="InterPro" id="IPR008927">
    <property type="entry name" value="6-PGluconate_DH-like_C_sf"/>
</dbReference>
<organism evidence="4 5">
    <name type="scientific">Auritidibacter ignavus</name>
    <dbReference type="NCBI Taxonomy" id="678932"/>
    <lineage>
        <taxon>Bacteria</taxon>
        <taxon>Bacillati</taxon>
        <taxon>Actinomycetota</taxon>
        <taxon>Actinomycetes</taxon>
        <taxon>Micrococcales</taxon>
        <taxon>Micrococcaceae</taxon>
        <taxon>Auritidibacter</taxon>
    </lineage>
</organism>
<protein>
    <submittedName>
        <fullName evidence="4">Prephenate dehydrogenase</fullName>
        <ecNumber evidence="4">1.3.1.12</ecNumber>
    </submittedName>
</protein>
<evidence type="ECO:0000256" key="2">
    <source>
        <dbReference type="ARBA" id="ARBA00023002"/>
    </source>
</evidence>
<dbReference type="InterPro" id="IPR046826">
    <property type="entry name" value="PDH_N"/>
</dbReference>
<dbReference type="InterPro" id="IPR003099">
    <property type="entry name" value="Prephen_DH"/>
</dbReference>
<sequence>MAEATEEVSQRHAIAEPVLIRGTGLLGTSIGLGLRAAGVEVLLSDPSPSALAVAADIGAGAVCDPAQAQPGTVVIAAPPDVTGQTVVDSLQHYPHAVVLDIASVKVAIADQVHQAVQTGEIAGQDATRYIGTHPMAGREKSGPVAARGQLFTAAPWVVCARPDTAATALAVAEDLARVLGATVYRLDPVDHDRAVALVSHMPQITASLLASRLQNIPSQALELAGNGLRDTVRIAGSDPRLWVQILAANSTEILPHLYGMKADLDRLISTLEDPTALGARLDVAQLIDEGNRGQARIPGKHGNPAQSFAVITVLVDDSPGQILAALQDVAEVGTNVEDLRMDHSAGYQVGMLEISVLPGQKDLLVQELTSRGWKVL</sequence>
<dbReference type="Proteomes" id="UP001224674">
    <property type="component" value="Chromosome"/>
</dbReference>
<dbReference type="Pfam" id="PF20463">
    <property type="entry name" value="PDH_C"/>
    <property type="match status" value="1"/>
</dbReference>
<dbReference type="RefSeq" id="WP_279675437.1">
    <property type="nucleotide sequence ID" value="NZ_CP122566.1"/>
</dbReference>
<dbReference type="GO" id="GO:0004665">
    <property type="term" value="F:prephenate dehydrogenase (NADP+) activity"/>
    <property type="evidence" value="ECO:0007669"/>
    <property type="project" value="InterPro"/>
</dbReference>
<dbReference type="NCBIfam" id="NF005112">
    <property type="entry name" value="PRK06545.2-4"/>
    <property type="match status" value="1"/>
</dbReference>
<dbReference type="Gene3D" id="1.10.3660.10">
    <property type="entry name" value="6-phosphogluconate dehydrogenase C-terminal like domain"/>
    <property type="match status" value="1"/>
</dbReference>
<dbReference type="PANTHER" id="PTHR21363:SF0">
    <property type="entry name" value="PREPHENATE DEHYDROGENASE [NADP(+)]"/>
    <property type="match status" value="1"/>
</dbReference>
<dbReference type="NCBIfam" id="NF005111">
    <property type="entry name" value="PRK06545.2-3"/>
    <property type="match status" value="1"/>
</dbReference>
<dbReference type="SUPFAM" id="SSF51735">
    <property type="entry name" value="NAD(P)-binding Rossmann-fold domains"/>
    <property type="match status" value="1"/>
</dbReference>
<comment type="similarity">
    <text evidence="1">Belongs to the prephenate/arogenate dehydrogenase family.</text>
</comment>
<dbReference type="PROSITE" id="PS51176">
    <property type="entry name" value="PDH_ADH"/>
    <property type="match status" value="1"/>
</dbReference>
<dbReference type="SUPFAM" id="SSF48179">
    <property type="entry name" value="6-phosphogluconate dehydrogenase C-terminal domain-like"/>
    <property type="match status" value="1"/>
</dbReference>
<accession>A0AAJ6AQH2</accession>
<dbReference type="InterPro" id="IPR046825">
    <property type="entry name" value="PDH_C"/>
</dbReference>
<dbReference type="GO" id="GO:0006571">
    <property type="term" value="P:tyrosine biosynthetic process"/>
    <property type="evidence" value="ECO:0007669"/>
    <property type="project" value="InterPro"/>
</dbReference>
<feature type="domain" description="Prephenate/arogenate dehydrogenase" evidence="3">
    <location>
        <begin position="16"/>
        <end position="305"/>
    </location>
</feature>
<dbReference type="Gene3D" id="3.40.50.720">
    <property type="entry name" value="NAD(P)-binding Rossmann-like Domain"/>
    <property type="match status" value="1"/>
</dbReference>
<evidence type="ECO:0000313" key="4">
    <source>
        <dbReference type="EMBL" id="WGH94481.1"/>
    </source>
</evidence>
<name>A0AAJ6AQH2_9MICC</name>
<keyword evidence="2 4" id="KW-0560">Oxidoreductase</keyword>
<keyword evidence="5" id="KW-1185">Reference proteome</keyword>
<evidence type="ECO:0000259" key="3">
    <source>
        <dbReference type="PROSITE" id="PS51176"/>
    </source>
</evidence>